<feature type="compositionally biased region" description="Basic and acidic residues" evidence="7">
    <location>
        <begin position="206"/>
        <end position="220"/>
    </location>
</feature>
<reference evidence="9" key="1">
    <citation type="submission" date="2022-11" db="EMBL/GenBank/DDBJ databases">
        <authorList>
            <person name="Petersen C."/>
        </authorList>
    </citation>
    <scope>NUCLEOTIDE SEQUENCE</scope>
    <source>
        <strain evidence="9">IBT 29864</strain>
    </source>
</reference>
<feature type="domain" description="Zn(2)-C6 fungal-type" evidence="8">
    <location>
        <begin position="391"/>
        <end position="419"/>
    </location>
</feature>
<dbReference type="PROSITE" id="PS50048">
    <property type="entry name" value="ZN2_CY6_FUNGAL_2"/>
    <property type="match status" value="1"/>
</dbReference>
<dbReference type="AlphaFoldDB" id="A0A9W9VGT8"/>
<dbReference type="SUPFAM" id="SSF57701">
    <property type="entry name" value="Zn2/Cys6 DNA-binding domain"/>
    <property type="match status" value="1"/>
</dbReference>
<feature type="region of interest" description="Disordered" evidence="7">
    <location>
        <begin position="195"/>
        <end position="366"/>
    </location>
</feature>
<keyword evidence="6" id="KW-0539">Nucleus</keyword>
<keyword evidence="2" id="KW-0862">Zinc</keyword>
<sequence>MAEPTEPNPGESANPPAETNAPAPVTSEPPARTEQPSDEANAPTTQGPTPTTEPQPEPSPAPPAPPAPSEPPASSEPPAPLESPAPPVPPAPPATSATSALPTTDSNAHQQEIRHSVEETNHSEPAPSFTTSSLIPALPAMDTSLPPIDPSHSLDDNELPSFDAALRAVSSSAGPDLSLPAIDTTLPSLDESLPAIGTDIPTMDHPFGDDSPFGHHDPHDGSINTLDTGHDTTHQGSINGSTHYPAASNDNYQTSNGNYQYTQNSQHDGRQQSQGSPQHQYQSQPQQSYQQQTSDMYHNTSGGFASVNANSNNNGQGQPGQVPQAPIGSPMPSNMPPMASMGQYMTGYPSNVSPSGMNSNPQMPYSLPGDPNKMLSGGRHKKEVKRRTKTGCLTCRKRRIKCDEGHPVCRNCVKSKRECLGYDPVFRPQASAPSAIQPAPNPQAPSLVVNPQGPPVPSAPSYPSAPPGYMPASSQPFAPSLHSESPSASTDHHDNGAGIDHSLANSTVSHPSNMQSANDFRTPTSDMVYKAKNLNINDLIALRGIPPPAPHPIGSLPPGRLEEIQAVFLATYAPAIDKLLEVRWYTDKALSSLMADAQLMADYSALINAFNDWNLNDGNTVARLESFEASIIWRSMTLCRQAQSSENGQHGQDWNLTAATARLNAIEALLTWTHLDQNALSRALRTEAATPPHQPDQFMQRQLDFWSELGDFLTLHDNEASSAKQIDDTLGRGRQLLDTYENRDIIYSIAIARHLGQRWADFPNSLPKVGYTAEKESGTKLFVAQKFIEEEAEGKGTTQIYKRICCMAVRSWWVARE</sequence>
<feature type="compositionally biased region" description="Pro residues" evidence="7">
    <location>
        <begin position="51"/>
        <end position="93"/>
    </location>
</feature>
<organism evidence="9 10">
    <name type="scientific">Penicillium cataractarum</name>
    <dbReference type="NCBI Taxonomy" id="2100454"/>
    <lineage>
        <taxon>Eukaryota</taxon>
        <taxon>Fungi</taxon>
        <taxon>Dikarya</taxon>
        <taxon>Ascomycota</taxon>
        <taxon>Pezizomycotina</taxon>
        <taxon>Eurotiomycetes</taxon>
        <taxon>Eurotiomycetidae</taxon>
        <taxon>Eurotiales</taxon>
        <taxon>Aspergillaceae</taxon>
        <taxon>Penicillium</taxon>
    </lineage>
</organism>
<feature type="compositionally biased region" description="Low complexity" evidence="7">
    <location>
        <begin position="301"/>
        <end position="341"/>
    </location>
</feature>
<keyword evidence="10" id="KW-1185">Reference proteome</keyword>
<evidence type="ECO:0000256" key="6">
    <source>
        <dbReference type="ARBA" id="ARBA00023242"/>
    </source>
</evidence>
<keyword evidence="3" id="KW-0805">Transcription regulation</keyword>
<dbReference type="Pfam" id="PF00172">
    <property type="entry name" value="Zn_clus"/>
    <property type="match status" value="1"/>
</dbReference>
<dbReference type="GO" id="GO:0003677">
    <property type="term" value="F:DNA binding"/>
    <property type="evidence" value="ECO:0007669"/>
    <property type="project" value="UniProtKB-KW"/>
</dbReference>
<dbReference type="GeneID" id="81434765"/>
<feature type="region of interest" description="Disordered" evidence="7">
    <location>
        <begin position="431"/>
        <end position="521"/>
    </location>
</feature>
<keyword evidence="5" id="KW-0804">Transcription</keyword>
<evidence type="ECO:0000256" key="4">
    <source>
        <dbReference type="ARBA" id="ARBA00023125"/>
    </source>
</evidence>
<evidence type="ECO:0000256" key="5">
    <source>
        <dbReference type="ARBA" id="ARBA00023163"/>
    </source>
</evidence>
<dbReference type="RefSeq" id="XP_056557800.1">
    <property type="nucleotide sequence ID" value="XM_056695588.1"/>
</dbReference>
<evidence type="ECO:0000256" key="1">
    <source>
        <dbReference type="ARBA" id="ARBA00022723"/>
    </source>
</evidence>
<dbReference type="OrthoDB" id="5375558at2759"/>
<dbReference type="Proteomes" id="UP001147782">
    <property type="component" value="Unassembled WGS sequence"/>
</dbReference>
<dbReference type="InterPro" id="IPR036864">
    <property type="entry name" value="Zn2-C6_fun-type_DNA-bd_sf"/>
</dbReference>
<dbReference type="SMART" id="SM00066">
    <property type="entry name" value="GAL4"/>
    <property type="match status" value="1"/>
</dbReference>
<keyword evidence="4" id="KW-0238">DNA-binding</keyword>
<reference evidence="9" key="2">
    <citation type="journal article" date="2023" name="IMA Fungus">
        <title>Comparative genomic study of the Penicillium genus elucidates a diverse pangenome and 15 lateral gene transfer events.</title>
        <authorList>
            <person name="Petersen C."/>
            <person name="Sorensen T."/>
            <person name="Nielsen M.R."/>
            <person name="Sondergaard T.E."/>
            <person name="Sorensen J.L."/>
            <person name="Fitzpatrick D.A."/>
            <person name="Frisvad J.C."/>
            <person name="Nielsen K.L."/>
        </authorList>
    </citation>
    <scope>NUCLEOTIDE SEQUENCE</scope>
    <source>
        <strain evidence="9">IBT 29864</strain>
    </source>
</reference>
<accession>A0A9W9VGT8</accession>
<feature type="compositionally biased region" description="Low complexity" evidence="7">
    <location>
        <begin position="271"/>
        <end position="292"/>
    </location>
</feature>
<feature type="compositionally biased region" description="Basic and acidic residues" evidence="7">
    <location>
        <begin position="111"/>
        <end position="122"/>
    </location>
</feature>
<proteinExistence type="predicted"/>
<name>A0A9W9VGT8_9EURO</name>
<evidence type="ECO:0000256" key="2">
    <source>
        <dbReference type="ARBA" id="ARBA00022833"/>
    </source>
</evidence>
<feature type="compositionally biased region" description="Polar residues" evidence="7">
    <location>
        <begin position="348"/>
        <end position="363"/>
    </location>
</feature>
<evidence type="ECO:0000313" key="9">
    <source>
        <dbReference type="EMBL" id="KAJ5380229.1"/>
    </source>
</evidence>
<protein>
    <recommendedName>
        <fullName evidence="8">Zn(2)-C6 fungal-type domain-containing protein</fullName>
    </recommendedName>
</protein>
<feature type="compositionally biased region" description="Low complexity" evidence="7">
    <location>
        <begin position="13"/>
        <end position="24"/>
    </location>
</feature>
<feature type="compositionally biased region" description="Pro residues" evidence="7">
    <location>
        <begin position="452"/>
        <end position="469"/>
    </location>
</feature>
<evidence type="ECO:0000313" key="10">
    <source>
        <dbReference type="Proteomes" id="UP001147782"/>
    </source>
</evidence>
<dbReference type="PANTHER" id="PTHR36206:SF13">
    <property type="entry name" value="TRANSCRIPTIONAL REGULATORY PROTEIN MOC3"/>
    <property type="match status" value="1"/>
</dbReference>
<dbReference type="InterPro" id="IPR052360">
    <property type="entry name" value="Transcr_Regulatory_Proteins"/>
</dbReference>
<dbReference type="GO" id="GO:0008270">
    <property type="term" value="F:zinc ion binding"/>
    <property type="evidence" value="ECO:0007669"/>
    <property type="project" value="InterPro"/>
</dbReference>
<comment type="caution">
    <text evidence="9">The sequence shown here is derived from an EMBL/GenBank/DDBJ whole genome shotgun (WGS) entry which is preliminary data.</text>
</comment>
<feature type="compositionally biased region" description="Polar residues" evidence="7">
    <location>
        <begin position="503"/>
        <end position="521"/>
    </location>
</feature>
<dbReference type="CDD" id="cd00067">
    <property type="entry name" value="GAL4"/>
    <property type="match status" value="1"/>
</dbReference>
<gene>
    <name evidence="9" type="ORF">N7496_002657</name>
</gene>
<dbReference type="InterPro" id="IPR001138">
    <property type="entry name" value="Zn2Cys6_DnaBD"/>
</dbReference>
<evidence type="ECO:0000256" key="3">
    <source>
        <dbReference type="ARBA" id="ARBA00023015"/>
    </source>
</evidence>
<dbReference type="PANTHER" id="PTHR36206">
    <property type="entry name" value="ASPERCRYPTIN BIOSYNTHESIS CLUSTER-SPECIFIC TRANSCRIPTION REGULATOR ATNN-RELATED"/>
    <property type="match status" value="1"/>
</dbReference>
<dbReference type="EMBL" id="JAPZBS010000002">
    <property type="protein sequence ID" value="KAJ5380229.1"/>
    <property type="molecule type" value="Genomic_DNA"/>
</dbReference>
<evidence type="ECO:0000256" key="7">
    <source>
        <dbReference type="SAM" id="MobiDB-lite"/>
    </source>
</evidence>
<dbReference type="PROSITE" id="PS00463">
    <property type="entry name" value="ZN2_CY6_FUNGAL_1"/>
    <property type="match status" value="1"/>
</dbReference>
<feature type="compositionally biased region" description="Low complexity" evidence="7">
    <location>
        <begin position="94"/>
        <end position="104"/>
    </location>
</feature>
<dbReference type="Gene3D" id="4.10.240.10">
    <property type="entry name" value="Zn(2)-C6 fungal-type DNA-binding domain"/>
    <property type="match status" value="1"/>
</dbReference>
<evidence type="ECO:0000259" key="8">
    <source>
        <dbReference type="PROSITE" id="PS50048"/>
    </source>
</evidence>
<keyword evidence="1" id="KW-0479">Metal-binding</keyword>
<feature type="region of interest" description="Disordered" evidence="7">
    <location>
        <begin position="1"/>
        <end position="159"/>
    </location>
</feature>
<dbReference type="GO" id="GO:0000981">
    <property type="term" value="F:DNA-binding transcription factor activity, RNA polymerase II-specific"/>
    <property type="evidence" value="ECO:0007669"/>
    <property type="project" value="InterPro"/>
</dbReference>
<feature type="compositionally biased region" description="Polar residues" evidence="7">
    <location>
        <begin position="234"/>
        <end position="266"/>
    </location>
</feature>